<proteinExistence type="predicted"/>
<accession>A0A382QSU0</accession>
<name>A0A382QSU0_9ZZZZ</name>
<keyword evidence="1" id="KW-0812">Transmembrane</keyword>
<keyword evidence="1" id="KW-1133">Transmembrane helix</keyword>
<feature type="transmembrane region" description="Helical" evidence="1">
    <location>
        <begin position="6"/>
        <end position="30"/>
    </location>
</feature>
<evidence type="ECO:0000313" key="2">
    <source>
        <dbReference type="EMBL" id="SVC88574.1"/>
    </source>
</evidence>
<dbReference type="EMBL" id="UINC01116676">
    <property type="protein sequence ID" value="SVC88574.1"/>
    <property type="molecule type" value="Genomic_DNA"/>
</dbReference>
<protein>
    <submittedName>
        <fullName evidence="2">Uncharacterized protein</fullName>
    </submittedName>
</protein>
<evidence type="ECO:0000256" key="1">
    <source>
        <dbReference type="SAM" id="Phobius"/>
    </source>
</evidence>
<gene>
    <name evidence="2" type="ORF">METZ01_LOCUS341428</name>
</gene>
<keyword evidence="1" id="KW-0472">Membrane</keyword>
<dbReference type="AlphaFoldDB" id="A0A382QSU0"/>
<organism evidence="2">
    <name type="scientific">marine metagenome</name>
    <dbReference type="NCBI Taxonomy" id="408172"/>
    <lineage>
        <taxon>unclassified sequences</taxon>
        <taxon>metagenomes</taxon>
        <taxon>ecological metagenomes</taxon>
    </lineage>
</organism>
<reference evidence="2" key="1">
    <citation type="submission" date="2018-05" db="EMBL/GenBank/DDBJ databases">
        <authorList>
            <person name="Lanie J.A."/>
            <person name="Ng W.-L."/>
            <person name="Kazmierczak K.M."/>
            <person name="Andrzejewski T.M."/>
            <person name="Davidsen T.M."/>
            <person name="Wayne K.J."/>
            <person name="Tettelin H."/>
            <person name="Glass J.I."/>
            <person name="Rusch D."/>
            <person name="Podicherti R."/>
            <person name="Tsui H.-C.T."/>
            <person name="Winkler M.E."/>
        </authorList>
    </citation>
    <scope>NUCLEOTIDE SEQUENCE</scope>
</reference>
<sequence>MENLKRIILAIIMVPWRVKVFFGRIFTLYLDAKEMSRIRKEVSDMSFHAKEITKYKDSIPKLLFLTTGKLTQDFENAETFISKARLNFQVDDRTFVFDFASDDNKTIATKFQILDEDGESLIGVDGYQDMMGPPINETIN</sequence>